<gene>
    <name evidence="2" type="ORF">RXV94_06605</name>
</gene>
<dbReference type="InterPro" id="IPR036928">
    <property type="entry name" value="AS_sf"/>
</dbReference>
<dbReference type="InterPro" id="IPR000120">
    <property type="entry name" value="Amidase"/>
</dbReference>
<evidence type="ECO:0000313" key="2">
    <source>
        <dbReference type="EMBL" id="MDU8885825.1"/>
    </source>
</evidence>
<dbReference type="Gene3D" id="3.90.1300.10">
    <property type="entry name" value="Amidase signature (AS) domain"/>
    <property type="match status" value="1"/>
</dbReference>
<reference evidence="2 3" key="1">
    <citation type="submission" date="2023-10" db="EMBL/GenBank/DDBJ databases">
        <title>Marimonas sp. nov. isolated from tidal mud flat.</title>
        <authorList>
            <person name="Jaincy N.J."/>
            <person name="Srinivasan S."/>
            <person name="Lee S.-S."/>
        </authorList>
    </citation>
    <scope>NUCLEOTIDE SEQUENCE [LARGE SCALE GENOMIC DNA]</scope>
    <source>
        <strain evidence="2 3">MJ-SS3</strain>
    </source>
</reference>
<organism evidence="2 3">
    <name type="scientific">Gilvirhabdus luticola</name>
    <dbReference type="NCBI Taxonomy" id="3079858"/>
    <lineage>
        <taxon>Bacteria</taxon>
        <taxon>Pseudomonadati</taxon>
        <taxon>Bacteroidota</taxon>
        <taxon>Flavobacteriia</taxon>
        <taxon>Flavobacteriales</taxon>
        <taxon>Flavobacteriaceae</taxon>
        <taxon>Gilvirhabdus</taxon>
    </lineage>
</organism>
<evidence type="ECO:0000259" key="1">
    <source>
        <dbReference type="Pfam" id="PF01425"/>
    </source>
</evidence>
<dbReference type="InterPro" id="IPR020556">
    <property type="entry name" value="Amidase_CS"/>
</dbReference>
<dbReference type="PROSITE" id="PS00571">
    <property type="entry name" value="AMIDASES"/>
    <property type="match status" value="1"/>
</dbReference>
<dbReference type="InterPro" id="IPR023631">
    <property type="entry name" value="Amidase_dom"/>
</dbReference>
<keyword evidence="3" id="KW-1185">Reference proteome</keyword>
<evidence type="ECO:0000313" key="3">
    <source>
        <dbReference type="Proteomes" id="UP001268651"/>
    </source>
</evidence>
<name>A0ABU3U6R7_9FLAO</name>
<feature type="domain" description="Amidase" evidence="1">
    <location>
        <begin position="63"/>
        <end position="486"/>
    </location>
</feature>
<dbReference type="SUPFAM" id="SSF75304">
    <property type="entry name" value="Amidase signature (AS) enzymes"/>
    <property type="match status" value="1"/>
</dbReference>
<dbReference type="PANTHER" id="PTHR11895:SF176">
    <property type="entry name" value="AMIDASE AMID-RELATED"/>
    <property type="match status" value="1"/>
</dbReference>
<dbReference type="Proteomes" id="UP001268651">
    <property type="component" value="Unassembled WGS sequence"/>
</dbReference>
<accession>A0ABU3U6R7</accession>
<dbReference type="RefSeq" id="WP_316661747.1">
    <property type="nucleotide sequence ID" value="NZ_JAWHTF010000002.1"/>
</dbReference>
<sequence>MNNSKNSISRREMCSLIGLGIVGLTLPFGCRSSAKNFNLANIHFKNLYEVADLIKNKTISSVELTQLMLDRIESIDKRLHSYITVMSEYSLKRAKMADEQLLKGDYLGPLHGVPIAVKDLVFTKNAPTTGGLSFYKDFVPEYNATVFEKLENAGAIILGKLNLTEGAMAGYHSDFEIPINPWEEQHWAGASSSGSGVATAAGLCFGSLGTDTGGSIRFPSMANGVVGLKPTFGRVSKYGVLPLSDSLDHVGPLTRCVKDAAIMFDVISGYDEKDPNSINKPASNLSAELTKGINGLRIGLDESYIADGVDKEIVDSILNAVDKLEELGAEIVRFKIPWDKNALGGIWFNVCTPEAAVAHKINYPSKEDLYGPYFRDFLAYGKSVSKKDYEDAKLAKETFKEEFLKIFKNVDVIVAPAGTLPEGITHEIQRGGMEAFNPYVAAANMHFTISANLSGTPAITFQCGKSNEGYPHSLQLMGAPFSESILCRLGYEFEQATEWHKRHPAI</sequence>
<dbReference type="Pfam" id="PF01425">
    <property type="entry name" value="Amidase"/>
    <property type="match status" value="1"/>
</dbReference>
<comment type="caution">
    <text evidence="2">The sequence shown here is derived from an EMBL/GenBank/DDBJ whole genome shotgun (WGS) entry which is preliminary data.</text>
</comment>
<dbReference type="EMBL" id="JAWHTF010000002">
    <property type="protein sequence ID" value="MDU8885825.1"/>
    <property type="molecule type" value="Genomic_DNA"/>
</dbReference>
<protein>
    <submittedName>
        <fullName evidence="2">Amidase</fullName>
    </submittedName>
</protein>
<dbReference type="PANTHER" id="PTHR11895">
    <property type="entry name" value="TRANSAMIDASE"/>
    <property type="match status" value="1"/>
</dbReference>
<proteinExistence type="predicted"/>